<sequence>MKIKLSYKLFTAFLVASLMIVALLIGIMQFFVHRKFSDYVNRVEMEKLTDLTEALSAEYQRHQGWESLRRDPERWQRILRSNLARDDFDRMRPPPPAPPPFEENMETGQIQKKQGPRERGRHPPPPRDHRLKPDPGKLSLFDAQKHHVIGRWFSIEKYTVRKITADSRIIGWLGLRKRKRLSHPLDVGFLKEQIKAFYFIGCGILVLGTVVSFFLSKHLLMPIRQLRAGTRALISREFKTRIEVCSTDELGDLAADFNVMARTLEKYEQMRKQWLSDISHELRTPLSILRGEIEALQDGIREMNSESLESLHSEVIYLGKTIDELHQLSLADTETLSFKKEPVSPLHVLKDTLRRFRTRLIQREIAVQDNTEHEKNIILLGDADRLSQLFSNLLENTLRYTEIPGTLKIWQKLTDTKMSLFFQDSGPGVPEESAEHLFDRLYRVDKSRSRMLGGSGLGLSICKQIVENHGGKISAANMPSEGLRIEITFPLDLNKKTKATSSNDKPRYSHC</sequence>
<dbReference type="Gene3D" id="1.10.287.130">
    <property type="match status" value="1"/>
</dbReference>
<dbReference type="Proteomes" id="UP000663722">
    <property type="component" value="Chromosome"/>
</dbReference>
<feature type="domain" description="HAMP" evidence="17">
    <location>
        <begin position="217"/>
        <end position="269"/>
    </location>
</feature>
<dbReference type="FunFam" id="3.30.565.10:FF:000006">
    <property type="entry name" value="Sensor histidine kinase WalK"/>
    <property type="match status" value="1"/>
</dbReference>
<dbReference type="CDD" id="cd00082">
    <property type="entry name" value="HisKA"/>
    <property type="match status" value="1"/>
</dbReference>
<feature type="transmembrane region" description="Helical" evidence="15">
    <location>
        <begin position="12"/>
        <end position="32"/>
    </location>
</feature>
<evidence type="ECO:0000256" key="6">
    <source>
        <dbReference type="ARBA" id="ARBA00022679"/>
    </source>
</evidence>
<reference evidence="18" key="1">
    <citation type="journal article" date="2021" name="Microb. Physiol.">
        <title>Proteogenomic Insights into the Physiology of Marine, Sulfate-Reducing, Filamentous Desulfonema limicola and Desulfonema magnum.</title>
        <authorList>
            <person name="Schnaars V."/>
            <person name="Wohlbrand L."/>
            <person name="Scheve S."/>
            <person name="Hinrichs C."/>
            <person name="Reinhardt R."/>
            <person name="Rabus R."/>
        </authorList>
    </citation>
    <scope>NUCLEOTIDE SEQUENCE</scope>
    <source>
        <strain evidence="18">4be13</strain>
    </source>
</reference>
<evidence type="ECO:0000256" key="15">
    <source>
        <dbReference type="SAM" id="Phobius"/>
    </source>
</evidence>
<evidence type="ECO:0000259" key="16">
    <source>
        <dbReference type="PROSITE" id="PS50109"/>
    </source>
</evidence>
<dbReference type="AlphaFoldDB" id="A0A975GLJ0"/>
<dbReference type="EC" id="2.7.13.3" evidence="3"/>
<dbReference type="Gene3D" id="3.30.565.10">
    <property type="entry name" value="Histidine kinase-like ATPase, C-terminal domain"/>
    <property type="match status" value="1"/>
</dbReference>
<comment type="subcellular location">
    <subcellularLocation>
        <location evidence="2">Cell membrane</location>
        <topology evidence="2">Multi-pass membrane protein</topology>
    </subcellularLocation>
</comment>
<keyword evidence="4" id="KW-1003">Cell membrane</keyword>
<feature type="region of interest" description="Disordered" evidence="14">
    <location>
        <begin position="86"/>
        <end position="136"/>
    </location>
</feature>
<evidence type="ECO:0000313" key="18">
    <source>
        <dbReference type="EMBL" id="QTA85635.1"/>
    </source>
</evidence>
<keyword evidence="19" id="KW-1185">Reference proteome</keyword>
<keyword evidence="10" id="KW-0067">ATP-binding</keyword>
<dbReference type="InterPro" id="IPR005467">
    <property type="entry name" value="His_kinase_dom"/>
</dbReference>
<keyword evidence="7 15" id="KW-0812">Transmembrane</keyword>
<evidence type="ECO:0000313" key="19">
    <source>
        <dbReference type="Proteomes" id="UP000663722"/>
    </source>
</evidence>
<evidence type="ECO:0000256" key="2">
    <source>
        <dbReference type="ARBA" id="ARBA00004651"/>
    </source>
</evidence>
<dbReference type="SUPFAM" id="SSF158472">
    <property type="entry name" value="HAMP domain-like"/>
    <property type="match status" value="1"/>
</dbReference>
<dbReference type="Pfam" id="PF00672">
    <property type="entry name" value="HAMP"/>
    <property type="match status" value="1"/>
</dbReference>
<keyword evidence="9 18" id="KW-0418">Kinase</keyword>
<feature type="compositionally biased region" description="Basic and acidic residues" evidence="14">
    <location>
        <begin position="125"/>
        <end position="135"/>
    </location>
</feature>
<evidence type="ECO:0000256" key="5">
    <source>
        <dbReference type="ARBA" id="ARBA00022553"/>
    </source>
</evidence>
<dbReference type="CDD" id="cd06225">
    <property type="entry name" value="HAMP"/>
    <property type="match status" value="1"/>
</dbReference>
<feature type="domain" description="Histidine kinase" evidence="16">
    <location>
        <begin position="277"/>
        <end position="493"/>
    </location>
</feature>
<dbReference type="GO" id="GO:0005886">
    <property type="term" value="C:plasma membrane"/>
    <property type="evidence" value="ECO:0007669"/>
    <property type="project" value="UniProtKB-SubCell"/>
</dbReference>
<comment type="catalytic activity">
    <reaction evidence="1">
        <text>ATP + protein L-histidine = ADP + protein N-phospho-L-histidine.</text>
        <dbReference type="EC" id="2.7.13.3"/>
    </reaction>
</comment>
<evidence type="ECO:0000256" key="8">
    <source>
        <dbReference type="ARBA" id="ARBA00022741"/>
    </source>
</evidence>
<evidence type="ECO:0000256" key="13">
    <source>
        <dbReference type="ARBA" id="ARBA00023136"/>
    </source>
</evidence>
<dbReference type="InterPro" id="IPR036890">
    <property type="entry name" value="HATPase_C_sf"/>
</dbReference>
<evidence type="ECO:0000256" key="11">
    <source>
        <dbReference type="ARBA" id="ARBA00022989"/>
    </source>
</evidence>
<evidence type="ECO:0000256" key="10">
    <source>
        <dbReference type="ARBA" id="ARBA00022840"/>
    </source>
</evidence>
<dbReference type="InterPro" id="IPR003594">
    <property type="entry name" value="HATPase_dom"/>
</dbReference>
<keyword evidence="6" id="KW-0808">Transferase</keyword>
<protein>
    <recommendedName>
        <fullName evidence="3">histidine kinase</fullName>
        <ecNumber evidence="3">2.7.13.3</ecNumber>
    </recommendedName>
</protein>
<evidence type="ECO:0000256" key="3">
    <source>
        <dbReference type="ARBA" id="ARBA00012438"/>
    </source>
</evidence>
<dbReference type="InterPro" id="IPR050398">
    <property type="entry name" value="HssS/ArlS-like"/>
</dbReference>
<evidence type="ECO:0000256" key="1">
    <source>
        <dbReference type="ARBA" id="ARBA00000085"/>
    </source>
</evidence>
<dbReference type="InterPro" id="IPR003661">
    <property type="entry name" value="HisK_dim/P_dom"/>
</dbReference>
<dbReference type="GO" id="GO:0000155">
    <property type="term" value="F:phosphorelay sensor kinase activity"/>
    <property type="evidence" value="ECO:0007669"/>
    <property type="project" value="InterPro"/>
</dbReference>
<evidence type="ECO:0000256" key="9">
    <source>
        <dbReference type="ARBA" id="ARBA00022777"/>
    </source>
</evidence>
<evidence type="ECO:0000259" key="17">
    <source>
        <dbReference type="PROSITE" id="PS50885"/>
    </source>
</evidence>
<organism evidence="18 19">
    <name type="scientific">Desulfonema magnum</name>
    <dbReference type="NCBI Taxonomy" id="45655"/>
    <lineage>
        <taxon>Bacteria</taxon>
        <taxon>Pseudomonadati</taxon>
        <taxon>Thermodesulfobacteriota</taxon>
        <taxon>Desulfobacteria</taxon>
        <taxon>Desulfobacterales</taxon>
        <taxon>Desulfococcaceae</taxon>
        <taxon>Desulfonema</taxon>
    </lineage>
</organism>
<dbReference type="SMART" id="SM00388">
    <property type="entry name" value="HisKA"/>
    <property type="match status" value="1"/>
</dbReference>
<dbReference type="Pfam" id="PF02518">
    <property type="entry name" value="HATPase_c"/>
    <property type="match status" value="1"/>
</dbReference>
<feature type="transmembrane region" description="Helical" evidence="15">
    <location>
        <begin position="196"/>
        <end position="215"/>
    </location>
</feature>
<dbReference type="GO" id="GO:0005524">
    <property type="term" value="F:ATP binding"/>
    <property type="evidence" value="ECO:0007669"/>
    <property type="project" value="UniProtKB-KW"/>
</dbReference>
<gene>
    <name evidence="18" type="ORF">dnm_016460</name>
</gene>
<keyword evidence="8" id="KW-0547">Nucleotide-binding</keyword>
<dbReference type="SUPFAM" id="SSF47384">
    <property type="entry name" value="Homodimeric domain of signal transducing histidine kinase"/>
    <property type="match status" value="1"/>
</dbReference>
<dbReference type="PANTHER" id="PTHR45528:SF1">
    <property type="entry name" value="SENSOR HISTIDINE KINASE CPXA"/>
    <property type="match status" value="1"/>
</dbReference>
<dbReference type="SMART" id="SM00387">
    <property type="entry name" value="HATPase_c"/>
    <property type="match status" value="1"/>
</dbReference>
<accession>A0A975GLJ0</accession>
<dbReference type="Pfam" id="PF00512">
    <property type="entry name" value="HisKA"/>
    <property type="match status" value="1"/>
</dbReference>
<dbReference type="Gene3D" id="6.10.340.10">
    <property type="match status" value="1"/>
</dbReference>
<dbReference type="SUPFAM" id="SSF55874">
    <property type="entry name" value="ATPase domain of HSP90 chaperone/DNA topoisomerase II/histidine kinase"/>
    <property type="match status" value="1"/>
</dbReference>
<keyword evidence="12" id="KW-0902">Two-component regulatory system</keyword>
<dbReference type="EMBL" id="CP061800">
    <property type="protein sequence ID" value="QTA85635.1"/>
    <property type="molecule type" value="Genomic_DNA"/>
</dbReference>
<evidence type="ECO:0000256" key="4">
    <source>
        <dbReference type="ARBA" id="ARBA00022475"/>
    </source>
</evidence>
<evidence type="ECO:0000256" key="14">
    <source>
        <dbReference type="SAM" id="MobiDB-lite"/>
    </source>
</evidence>
<dbReference type="SMART" id="SM00304">
    <property type="entry name" value="HAMP"/>
    <property type="match status" value="1"/>
</dbReference>
<dbReference type="PANTHER" id="PTHR45528">
    <property type="entry name" value="SENSOR HISTIDINE KINASE CPXA"/>
    <property type="match status" value="1"/>
</dbReference>
<dbReference type="InterPro" id="IPR036097">
    <property type="entry name" value="HisK_dim/P_sf"/>
</dbReference>
<evidence type="ECO:0000256" key="12">
    <source>
        <dbReference type="ARBA" id="ARBA00023012"/>
    </source>
</evidence>
<dbReference type="KEGG" id="dmm:dnm_016460"/>
<dbReference type="PROSITE" id="PS50885">
    <property type="entry name" value="HAMP"/>
    <property type="match status" value="1"/>
</dbReference>
<name>A0A975GLJ0_9BACT</name>
<dbReference type="RefSeq" id="WP_207681611.1">
    <property type="nucleotide sequence ID" value="NZ_CP061800.1"/>
</dbReference>
<proteinExistence type="predicted"/>
<dbReference type="InterPro" id="IPR004358">
    <property type="entry name" value="Sig_transdc_His_kin-like_C"/>
</dbReference>
<evidence type="ECO:0000256" key="7">
    <source>
        <dbReference type="ARBA" id="ARBA00022692"/>
    </source>
</evidence>
<keyword evidence="5" id="KW-0597">Phosphoprotein</keyword>
<keyword evidence="11 15" id="KW-1133">Transmembrane helix</keyword>
<dbReference type="PRINTS" id="PR00344">
    <property type="entry name" value="BCTRLSENSOR"/>
</dbReference>
<dbReference type="InterPro" id="IPR003660">
    <property type="entry name" value="HAMP_dom"/>
</dbReference>
<dbReference type="PROSITE" id="PS50109">
    <property type="entry name" value="HIS_KIN"/>
    <property type="match status" value="1"/>
</dbReference>
<keyword evidence="13 15" id="KW-0472">Membrane</keyword>